<dbReference type="Pfam" id="PF11753">
    <property type="entry name" value="DUF3310"/>
    <property type="match status" value="1"/>
</dbReference>
<organism evidence="1 2">
    <name type="scientific">Marinobacterium stanieri</name>
    <dbReference type="NCBI Taxonomy" id="49186"/>
    <lineage>
        <taxon>Bacteria</taxon>
        <taxon>Pseudomonadati</taxon>
        <taxon>Pseudomonadota</taxon>
        <taxon>Gammaproteobacteria</taxon>
        <taxon>Oceanospirillales</taxon>
        <taxon>Oceanospirillaceae</taxon>
        <taxon>Marinobacterium</taxon>
    </lineage>
</organism>
<dbReference type="EMBL" id="FTMN01000002">
    <property type="protein sequence ID" value="SIQ14611.1"/>
    <property type="molecule type" value="Genomic_DNA"/>
</dbReference>
<accession>A0A1N6QDB6</accession>
<name>A0A1N6QDB6_9GAMM</name>
<dbReference type="RefSeq" id="WP_217695097.1">
    <property type="nucleotide sequence ID" value="NZ_FTMN01000002.1"/>
</dbReference>
<protein>
    <submittedName>
        <fullName evidence="1">Protein of unknwon function</fullName>
    </submittedName>
</protein>
<keyword evidence="2" id="KW-1185">Reference proteome</keyword>
<evidence type="ECO:0000313" key="1">
    <source>
        <dbReference type="EMBL" id="SIQ14611.1"/>
    </source>
</evidence>
<proteinExistence type="predicted"/>
<gene>
    <name evidence="1" type="ORF">SAMN05421647_102433</name>
</gene>
<dbReference type="AlphaFoldDB" id="A0A1N6QDB6"/>
<reference evidence="1 2" key="1">
    <citation type="submission" date="2017-01" db="EMBL/GenBank/DDBJ databases">
        <authorList>
            <person name="Mah S.A."/>
            <person name="Swanson W.J."/>
            <person name="Moy G.W."/>
            <person name="Vacquier V.D."/>
        </authorList>
    </citation>
    <scope>NUCLEOTIDE SEQUENCE [LARGE SCALE GENOMIC DNA]</scope>
    <source>
        <strain evidence="1 2">DSM 7027</strain>
    </source>
</reference>
<dbReference type="STRING" id="49186.SAMN05421647_102433"/>
<dbReference type="Proteomes" id="UP000186895">
    <property type="component" value="Unassembled WGS sequence"/>
</dbReference>
<dbReference type="InterPro" id="IPR021739">
    <property type="entry name" value="SaV-like"/>
</dbReference>
<evidence type="ECO:0000313" key="2">
    <source>
        <dbReference type="Proteomes" id="UP000186895"/>
    </source>
</evidence>
<sequence>MGNQVSRMDIIGQNGNDGLAYLEDVGDEQQHVGSSQTEIEAIPAIMTGVPPKGATHWYAGSNLMPQGWYKLDGTGWWFHGRYSDHWARAETVPKGEKMERLVPDHIGDTTEEVKPVRALDTQEGGNHYKSLKIQPVEYIHANGIGYFEGCVIKYVTRWRSKNGIEDLRKAQHFIHLLIELESQ</sequence>